<gene>
    <name evidence="1" type="ORF">DC363_07960</name>
</gene>
<dbReference type="InterPro" id="IPR027555">
    <property type="entry name" value="Mo5U34_MeTrfas-like"/>
</dbReference>
<comment type="caution">
    <text evidence="1">The sequence shown here is derived from an EMBL/GenBank/DDBJ whole genome shotgun (WGS) entry which is preliminary data.</text>
</comment>
<dbReference type="AlphaFoldDB" id="A0A2T7FY22"/>
<accession>A0A2T7FY22</accession>
<proteinExistence type="predicted"/>
<dbReference type="InterPro" id="IPR029063">
    <property type="entry name" value="SAM-dependent_MTases_sf"/>
</dbReference>
<evidence type="ECO:0000313" key="1">
    <source>
        <dbReference type="EMBL" id="PVA07064.1"/>
    </source>
</evidence>
<dbReference type="Pfam" id="PF08003">
    <property type="entry name" value="Methyltransf_9"/>
    <property type="match status" value="1"/>
</dbReference>
<dbReference type="CDD" id="cd02440">
    <property type="entry name" value="AdoMet_MTases"/>
    <property type="match status" value="1"/>
</dbReference>
<dbReference type="EMBL" id="QCYG01000004">
    <property type="protein sequence ID" value="PVA07064.1"/>
    <property type="molecule type" value="Genomic_DNA"/>
</dbReference>
<protein>
    <recommendedName>
        <fullName evidence="3">Class I SAM-dependent methyltransferase</fullName>
    </recommendedName>
</protein>
<dbReference type="RefSeq" id="WP_108640599.1">
    <property type="nucleotide sequence ID" value="NZ_QCYG01000004.1"/>
</dbReference>
<keyword evidence="2" id="KW-1185">Reference proteome</keyword>
<reference evidence="1 2" key="1">
    <citation type="submission" date="2018-04" db="EMBL/GenBank/DDBJ databases">
        <title>Pelagivirga bohaiensis gen. nov., sp. nov., a bacterium isolated from the Bohai Sea.</title>
        <authorList>
            <person name="Ji X."/>
        </authorList>
    </citation>
    <scope>NUCLEOTIDE SEQUENCE [LARGE SCALE GENOMIC DNA]</scope>
    <source>
        <strain evidence="1 2">BH-SD16</strain>
    </source>
</reference>
<dbReference type="Gene3D" id="3.40.50.150">
    <property type="entry name" value="Vaccinia Virus protein VP39"/>
    <property type="match status" value="1"/>
</dbReference>
<organism evidence="1 2">
    <name type="scientific">Thalassorhabdomicrobium marinisediminis</name>
    <dbReference type="NCBI Taxonomy" id="2170577"/>
    <lineage>
        <taxon>Bacteria</taxon>
        <taxon>Pseudomonadati</taxon>
        <taxon>Pseudomonadota</taxon>
        <taxon>Alphaproteobacteria</taxon>
        <taxon>Rhodobacterales</taxon>
        <taxon>Paracoccaceae</taxon>
        <taxon>Thalassorhabdomicrobium</taxon>
    </lineage>
</organism>
<name>A0A2T7FY22_9RHOB</name>
<dbReference type="SUPFAM" id="SSF53335">
    <property type="entry name" value="S-adenosyl-L-methionine-dependent methyltransferases"/>
    <property type="match status" value="1"/>
</dbReference>
<sequence>MGFFDFIADLPHYRDHSAPVARMNKRFEALIAPFADEISGARVLDLASHDGRWCYAFAGAGAASVVGLEGRQEMVDKFADYPDAALKSKVELRVGDLFEGMEAAIARGESYDVVGVFGILYHVMDHFRLFQLVRKLNPRLVIVDSEFMLRPAPMMMLKTERTSNVLNAIPQYDGQERAIKAVPSFKAMNWIAEALGYQTEWIDWNARAEDDRRGVSDYYREKEMRRGTCALRPIG</sequence>
<dbReference type="OrthoDB" id="3783712at2"/>
<evidence type="ECO:0008006" key="3">
    <source>
        <dbReference type="Google" id="ProtNLM"/>
    </source>
</evidence>
<evidence type="ECO:0000313" key="2">
    <source>
        <dbReference type="Proteomes" id="UP000244817"/>
    </source>
</evidence>
<dbReference type="Proteomes" id="UP000244817">
    <property type="component" value="Unassembled WGS sequence"/>
</dbReference>